<keyword evidence="2" id="KW-1185">Reference proteome</keyword>
<dbReference type="InterPro" id="IPR023389">
    <property type="entry name" value="DOPA-like_sf"/>
</dbReference>
<reference evidence="1 2" key="1">
    <citation type="submission" date="2019-09" db="EMBL/GenBank/DDBJ databases">
        <title>Hydrogenophaga aromatica sp. nov., isolated from a para-xylene-degrading enrichment culture.</title>
        <authorList>
            <person name="Tancsics A."/>
            <person name="Banerjee S."/>
        </authorList>
    </citation>
    <scope>NUCLEOTIDE SEQUENCE [LARGE SCALE GENOMIC DNA]</scope>
    <source>
        <strain evidence="1 2">D2P1</strain>
    </source>
</reference>
<dbReference type="InterPro" id="IPR014980">
    <property type="entry name" value="DOPA_dioxygen"/>
</dbReference>
<organism evidence="1 2">
    <name type="scientific">Hydrogenophaga aromaticivorans</name>
    <dbReference type="NCBI Taxonomy" id="2610898"/>
    <lineage>
        <taxon>Bacteria</taxon>
        <taxon>Pseudomonadati</taxon>
        <taxon>Pseudomonadota</taxon>
        <taxon>Betaproteobacteria</taxon>
        <taxon>Burkholderiales</taxon>
        <taxon>Comamonadaceae</taxon>
        <taxon>Hydrogenophaga</taxon>
    </lineage>
</organism>
<dbReference type="EMBL" id="VYGV01000007">
    <property type="protein sequence ID" value="NWF45810.1"/>
    <property type="molecule type" value="Genomic_DNA"/>
</dbReference>
<evidence type="ECO:0000313" key="1">
    <source>
        <dbReference type="EMBL" id="NWF45810.1"/>
    </source>
</evidence>
<accession>A0A7Y8KWS2</accession>
<name>A0A7Y8KWS2_9BURK</name>
<dbReference type="RefSeq" id="WP_177135695.1">
    <property type="nucleotide sequence ID" value="NZ_VYGV01000007.1"/>
</dbReference>
<dbReference type="PANTHER" id="PTHR36423:SF2">
    <property type="entry name" value="AFR070WP"/>
    <property type="match status" value="1"/>
</dbReference>
<gene>
    <name evidence="1" type="ORF">F3K02_11195</name>
</gene>
<proteinExistence type="predicted"/>
<comment type="caution">
    <text evidence="1">The sequence shown here is derived from an EMBL/GenBank/DDBJ whole genome shotgun (WGS) entry which is preliminary data.</text>
</comment>
<protein>
    <submittedName>
        <fullName evidence="1">Dioxygenase</fullName>
    </submittedName>
</protein>
<dbReference type="Gene3D" id="3.30.70.1240">
    <property type="entry name" value="DOPA-like domains"/>
    <property type="match status" value="1"/>
</dbReference>
<dbReference type="PIRSF" id="PIRSF028139">
    <property type="entry name" value="DOPA-diox_rel_Mll2280"/>
    <property type="match status" value="1"/>
</dbReference>
<keyword evidence="1" id="KW-0223">Dioxygenase</keyword>
<evidence type="ECO:0000313" key="2">
    <source>
        <dbReference type="Proteomes" id="UP000545507"/>
    </source>
</evidence>
<dbReference type="PANTHER" id="PTHR36423">
    <property type="entry name" value="AFR070WP"/>
    <property type="match status" value="1"/>
</dbReference>
<dbReference type="SUPFAM" id="SSF143410">
    <property type="entry name" value="DOPA-like"/>
    <property type="match status" value="1"/>
</dbReference>
<keyword evidence="1" id="KW-0560">Oxidoreductase</keyword>
<sequence length="126" mass="14051">MNDATTPPPDTVIHGWHAHVYFNADTLAQARTLCEAAAARFPLKMGRVHEKPVGPHPDWSCQLAFKAALFADVIPWLTLHRGGLVVFIHPITGNDLVDHRDRALWMGAVRPLDLNVLPERSVTYDL</sequence>
<dbReference type="Proteomes" id="UP000545507">
    <property type="component" value="Unassembled WGS sequence"/>
</dbReference>
<dbReference type="GO" id="GO:0051213">
    <property type="term" value="F:dioxygenase activity"/>
    <property type="evidence" value="ECO:0007669"/>
    <property type="project" value="UniProtKB-KW"/>
</dbReference>
<dbReference type="Pfam" id="PF08883">
    <property type="entry name" value="DOPA_dioxygen"/>
    <property type="match status" value="1"/>
</dbReference>
<dbReference type="AlphaFoldDB" id="A0A7Y8KWS2"/>